<accession>A0A1F5EFI3</accession>
<evidence type="ECO:0000313" key="2">
    <source>
        <dbReference type="EMBL" id="OGD66148.1"/>
    </source>
</evidence>
<dbReference type="Proteomes" id="UP000186029">
    <property type="component" value="Unassembled WGS sequence"/>
</dbReference>
<reference evidence="2 3" key="1">
    <citation type="journal article" date="2016" name="Nat. Commun.">
        <title>Thousands of microbial genomes shed light on interconnected biogeochemical processes in an aquifer system.</title>
        <authorList>
            <person name="Anantharaman K."/>
            <person name="Brown C.T."/>
            <person name="Hug L.A."/>
            <person name="Sharon I."/>
            <person name="Castelle C.J."/>
            <person name="Probst A.J."/>
            <person name="Thomas B.C."/>
            <person name="Singh A."/>
            <person name="Wilkins M.J."/>
            <person name="Karaoz U."/>
            <person name="Brodie E.L."/>
            <person name="Williams K.H."/>
            <person name="Hubbard S.S."/>
            <person name="Banfield J.F."/>
        </authorList>
    </citation>
    <scope>NUCLEOTIDE SEQUENCE [LARGE SCALE GENOMIC DNA]</scope>
</reference>
<dbReference type="AlphaFoldDB" id="A0A1F5EFI3"/>
<feature type="transmembrane region" description="Helical" evidence="1">
    <location>
        <begin position="20"/>
        <end position="41"/>
    </location>
</feature>
<keyword evidence="1" id="KW-0472">Membrane</keyword>
<keyword evidence="1" id="KW-1133">Transmembrane helix</keyword>
<protein>
    <submittedName>
        <fullName evidence="2">Uncharacterized protein</fullName>
    </submittedName>
</protein>
<organism evidence="2 3">
    <name type="scientific">Candidatus Campbellbacteria bacterium RIFCSPLOWO2_02_35_12</name>
    <dbReference type="NCBI Taxonomy" id="1797580"/>
    <lineage>
        <taxon>Bacteria</taxon>
        <taxon>Candidatus Campbelliibacteriota</taxon>
    </lineage>
</organism>
<proteinExistence type="predicted"/>
<dbReference type="STRING" id="1797580.A2Z61_01655"/>
<keyword evidence="1" id="KW-0812">Transmembrane</keyword>
<gene>
    <name evidence="2" type="ORF">A2Z61_01655</name>
</gene>
<evidence type="ECO:0000313" key="3">
    <source>
        <dbReference type="Proteomes" id="UP000186029"/>
    </source>
</evidence>
<name>A0A1F5EFI3_9BACT</name>
<evidence type="ECO:0000256" key="1">
    <source>
        <dbReference type="SAM" id="Phobius"/>
    </source>
</evidence>
<sequence>MFDKLEKLRKESENYRRRVALIISASIVGIIFLVWLSVLSVRFSASVQNSASVENSEFVFEEFQKEFSDILE</sequence>
<dbReference type="EMBL" id="MFAC01000037">
    <property type="protein sequence ID" value="OGD66148.1"/>
    <property type="molecule type" value="Genomic_DNA"/>
</dbReference>
<comment type="caution">
    <text evidence="2">The sequence shown here is derived from an EMBL/GenBank/DDBJ whole genome shotgun (WGS) entry which is preliminary data.</text>
</comment>